<dbReference type="InterPro" id="IPR051676">
    <property type="entry name" value="UPF0053_domain"/>
</dbReference>
<evidence type="ECO:0000259" key="12">
    <source>
        <dbReference type="PROSITE" id="PS51371"/>
    </source>
</evidence>
<keyword evidence="6 10" id="KW-1133">Transmembrane helix</keyword>
<dbReference type="Proteomes" id="UP001652397">
    <property type="component" value="Unassembled WGS sequence"/>
</dbReference>
<name>A0ABT2TZ72_9FIRM</name>
<evidence type="ECO:0000256" key="5">
    <source>
        <dbReference type="ARBA" id="ARBA00022737"/>
    </source>
</evidence>
<evidence type="ECO:0000256" key="10">
    <source>
        <dbReference type="PROSITE-ProRule" id="PRU01193"/>
    </source>
</evidence>
<dbReference type="InterPro" id="IPR000644">
    <property type="entry name" value="CBS_dom"/>
</dbReference>
<protein>
    <submittedName>
        <fullName evidence="14">Hemolysin family protein</fullName>
    </submittedName>
</protein>
<evidence type="ECO:0000256" key="4">
    <source>
        <dbReference type="ARBA" id="ARBA00022692"/>
    </source>
</evidence>
<comment type="similarity">
    <text evidence="2">Belongs to the UPF0053 family.</text>
</comment>
<keyword evidence="3" id="KW-1003">Cell membrane</keyword>
<keyword evidence="15" id="KW-1185">Reference proteome</keyword>
<dbReference type="PROSITE" id="PS51846">
    <property type="entry name" value="CNNM"/>
    <property type="match status" value="1"/>
</dbReference>
<gene>
    <name evidence="14" type="ORF">OCV66_00835</name>
</gene>
<dbReference type="InterPro" id="IPR005170">
    <property type="entry name" value="Transptr-assoc_dom"/>
</dbReference>
<dbReference type="Gene3D" id="3.30.465.10">
    <property type="match status" value="1"/>
</dbReference>
<dbReference type="PANTHER" id="PTHR43099">
    <property type="entry name" value="UPF0053 PROTEIN YRKA"/>
    <property type="match status" value="1"/>
</dbReference>
<evidence type="ECO:0000256" key="9">
    <source>
        <dbReference type="PROSITE-ProRule" id="PRU00703"/>
    </source>
</evidence>
<dbReference type="Pfam" id="PF03471">
    <property type="entry name" value="CorC_HlyC"/>
    <property type="match status" value="1"/>
</dbReference>
<feature type="transmembrane region" description="Helical" evidence="11">
    <location>
        <begin position="61"/>
        <end position="81"/>
    </location>
</feature>
<dbReference type="SUPFAM" id="SSF56176">
    <property type="entry name" value="FAD-binding/transporter-associated domain-like"/>
    <property type="match status" value="1"/>
</dbReference>
<evidence type="ECO:0000256" key="2">
    <source>
        <dbReference type="ARBA" id="ARBA00006337"/>
    </source>
</evidence>
<dbReference type="Pfam" id="PF00571">
    <property type="entry name" value="CBS"/>
    <property type="match status" value="2"/>
</dbReference>
<evidence type="ECO:0000313" key="15">
    <source>
        <dbReference type="Proteomes" id="UP001652397"/>
    </source>
</evidence>
<comment type="subcellular location">
    <subcellularLocation>
        <location evidence="1">Cell membrane</location>
        <topology evidence="1">Multi-pass membrane protein</topology>
    </subcellularLocation>
</comment>
<evidence type="ECO:0000313" key="14">
    <source>
        <dbReference type="EMBL" id="MCU6787645.1"/>
    </source>
</evidence>
<dbReference type="SUPFAM" id="SSF54631">
    <property type="entry name" value="CBS-domain pair"/>
    <property type="match status" value="1"/>
</dbReference>
<evidence type="ECO:0000259" key="13">
    <source>
        <dbReference type="PROSITE" id="PS51846"/>
    </source>
</evidence>
<dbReference type="SMART" id="SM01091">
    <property type="entry name" value="CorC_HlyC"/>
    <property type="match status" value="1"/>
</dbReference>
<dbReference type="InterPro" id="IPR002550">
    <property type="entry name" value="CNNM"/>
</dbReference>
<keyword evidence="7 9" id="KW-0129">CBS domain</keyword>
<evidence type="ECO:0000256" key="11">
    <source>
        <dbReference type="SAM" id="Phobius"/>
    </source>
</evidence>
<feature type="domain" description="CBS" evidence="12">
    <location>
        <begin position="288"/>
        <end position="345"/>
    </location>
</feature>
<feature type="transmembrane region" description="Helical" evidence="11">
    <location>
        <begin position="6"/>
        <end position="30"/>
    </location>
</feature>
<evidence type="ECO:0000256" key="1">
    <source>
        <dbReference type="ARBA" id="ARBA00004651"/>
    </source>
</evidence>
<evidence type="ECO:0000256" key="6">
    <source>
        <dbReference type="ARBA" id="ARBA00022989"/>
    </source>
</evidence>
<dbReference type="PROSITE" id="PS51371">
    <property type="entry name" value="CBS"/>
    <property type="match status" value="1"/>
</dbReference>
<evidence type="ECO:0000256" key="7">
    <source>
        <dbReference type="ARBA" id="ARBA00023122"/>
    </source>
</evidence>
<keyword evidence="4 10" id="KW-0812">Transmembrane</keyword>
<dbReference type="Gene3D" id="3.10.580.10">
    <property type="entry name" value="CBS-domain"/>
    <property type="match status" value="1"/>
</dbReference>
<feature type="domain" description="CNNM transmembrane" evidence="13">
    <location>
        <begin position="1"/>
        <end position="205"/>
    </location>
</feature>
<reference evidence="14 15" key="1">
    <citation type="journal article" date="2021" name="ISME Commun">
        <title>Automated analysis of genomic sequences facilitates high-throughput and comprehensive description of bacteria.</title>
        <authorList>
            <person name="Hitch T.C.A."/>
        </authorList>
    </citation>
    <scope>NUCLEOTIDE SEQUENCE [LARGE SCALE GENOMIC DNA]</scope>
    <source>
        <strain evidence="14 15">Sanger_34</strain>
    </source>
</reference>
<dbReference type="CDD" id="cd04590">
    <property type="entry name" value="CBS_pair_CorC_HlyC_assoc"/>
    <property type="match status" value="1"/>
</dbReference>
<comment type="caution">
    <text evidence="14">The sequence shown here is derived from an EMBL/GenBank/DDBJ whole genome shotgun (WGS) entry which is preliminary data.</text>
</comment>
<dbReference type="InterPro" id="IPR036318">
    <property type="entry name" value="FAD-bd_PCMH-like_sf"/>
</dbReference>
<feature type="transmembrane region" description="Helical" evidence="11">
    <location>
        <begin position="101"/>
        <end position="127"/>
    </location>
</feature>
<dbReference type="InterPro" id="IPR016169">
    <property type="entry name" value="FAD-bd_PCMH_sub2"/>
</dbReference>
<dbReference type="Pfam" id="PF01595">
    <property type="entry name" value="CNNM"/>
    <property type="match status" value="1"/>
</dbReference>
<dbReference type="PROSITE" id="PS51257">
    <property type="entry name" value="PROKAR_LIPOPROTEIN"/>
    <property type="match status" value="1"/>
</dbReference>
<feature type="transmembrane region" description="Helical" evidence="11">
    <location>
        <begin position="139"/>
        <end position="161"/>
    </location>
</feature>
<dbReference type="InterPro" id="IPR046342">
    <property type="entry name" value="CBS_dom_sf"/>
</dbReference>
<organism evidence="14 15">
    <name type="scientific">Agathobaculum ammoniilyticum</name>
    <dbReference type="NCBI Taxonomy" id="2981778"/>
    <lineage>
        <taxon>Bacteria</taxon>
        <taxon>Bacillati</taxon>
        <taxon>Bacillota</taxon>
        <taxon>Clostridia</taxon>
        <taxon>Eubacteriales</taxon>
        <taxon>Butyricicoccaceae</taxon>
        <taxon>Agathobaculum</taxon>
    </lineage>
</organism>
<dbReference type="RefSeq" id="WP_242977788.1">
    <property type="nucleotide sequence ID" value="NZ_JAOQJE010000001.1"/>
</dbReference>
<evidence type="ECO:0000256" key="3">
    <source>
        <dbReference type="ARBA" id="ARBA00022475"/>
    </source>
</evidence>
<proteinExistence type="inferred from homology"/>
<keyword evidence="5" id="KW-0677">Repeat</keyword>
<dbReference type="PANTHER" id="PTHR43099:SF5">
    <property type="entry name" value="HLYC_CORC FAMILY TRANSPORTER"/>
    <property type="match status" value="1"/>
</dbReference>
<sequence length="450" mass="49162">MEKSIGLMLLLQLVLIAFNAVFACAEIAVISMNDNKLAKLAEAGDKRAIRLARLTNQPARFLATIQVAITLSGFLGSAFAAENFSDVLVGWVVSLGVQIPAATLDTIAVIVITVILSYVTLIFGELVPKRVAMRKAETLALGMASMMSAIAKLFAPIVWLLTISTNAILRLLGIDPEADDEEVSEESIRIMVDVGSEKGAIDHEEKEFIQNVFEFDDLTAGDIATHRTDVVFLWLEESMEEWKATIYGSRHTRYPVCGETADDVIGILDARDYFRLEDESRDSVLKNAVKPAYFVPDSVKADVLFRNMRQNHHNFAVVLDEYSGLDGILTLNDLIEQLVGDLGDEETEAQVSPPIVQLDTSTWQVQGSASLEDLSEALGIPLAYEDHDTFNGLVFGTLGTVPQDGSQFDLEIGCMVVKVISIREHQVENAIIHLKSTAPVTCDDASGQTA</sequence>
<dbReference type="EMBL" id="JAOQJE010000001">
    <property type="protein sequence ID" value="MCU6787645.1"/>
    <property type="molecule type" value="Genomic_DNA"/>
</dbReference>
<accession>A0ABT2TZ72</accession>
<evidence type="ECO:0000256" key="8">
    <source>
        <dbReference type="ARBA" id="ARBA00023136"/>
    </source>
</evidence>
<dbReference type="InterPro" id="IPR044751">
    <property type="entry name" value="Ion_transp-like_CBS"/>
</dbReference>
<keyword evidence="8 10" id="KW-0472">Membrane</keyword>